<dbReference type="AlphaFoldDB" id="A0A7X2TN53"/>
<organism evidence="9 10">
    <name type="scientific">Oliverpabstia intestinalis</name>
    <dbReference type="NCBI Taxonomy" id="2606633"/>
    <lineage>
        <taxon>Bacteria</taxon>
        <taxon>Bacillati</taxon>
        <taxon>Bacillota</taxon>
        <taxon>Clostridia</taxon>
        <taxon>Lachnospirales</taxon>
        <taxon>Lachnospiraceae</taxon>
        <taxon>Oliverpabstia</taxon>
    </lineage>
</organism>
<protein>
    <recommendedName>
        <fullName evidence="8">Abasic site processing protein</fullName>
        <ecNumber evidence="8">3.4.-.-</ecNumber>
    </recommendedName>
</protein>
<keyword evidence="10" id="KW-1185">Reference proteome</keyword>
<dbReference type="GO" id="GO:0016829">
    <property type="term" value="F:lyase activity"/>
    <property type="evidence" value="ECO:0007669"/>
    <property type="project" value="UniProtKB-KW"/>
</dbReference>
<name>A0A7X2TN53_9FIRM</name>
<dbReference type="Pfam" id="PF02586">
    <property type="entry name" value="SRAP"/>
    <property type="match status" value="1"/>
</dbReference>
<dbReference type="EMBL" id="VUMS01000036">
    <property type="protein sequence ID" value="MST67690.1"/>
    <property type="molecule type" value="Genomic_DNA"/>
</dbReference>
<sequence length="194" mass="23040">MCGRYYIDSDMADEIQQMVREVDQRIRKAQFTGDIHPMESAPVIEKSENGLKLHMCKWGYPLSRGKNLVINARAESVMDKASFRNGILYHRVLIPASGFYEWNRLKEKNTFTRPDARVLYMAGFCDWFENERRFVILTTKANASMEKVHERMPLILEKEQIVDWFQNEKMEKLLQYTPIMLKREAEYEQQSLFL</sequence>
<evidence type="ECO:0000256" key="5">
    <source>
        <dbReference type="ARBA" id="ARBA00023124"/>
    </source>
</evidence>
<keyword evidence="6" id="KW-0238">DNA-binding</keyword>
<evidence type="ECO:0000256" key="7">
    <source>
        <dbReference type="ARBA" id="ARBA00023239"/>
    </source>
</evidence>
<dbReference type="GO" id="GO:0008233">
    <property type="term" value="F:peptidase activity"/>
    <property type="evidence" value="ECO:0007669"/>
    <property type="project" value="UniProtKB-KW"/>
</dbReference>
<evidence type="ECO:0000256" key="4">
    <source>
        <dbReference type="ARBA" id="ARBA00022801"/>
    </source>
</evidence>
<dbReference type="GO" id="GO:0106300">
    <property type="term" value="P:protein-DNA covalent cross-linking repair"/>
    <property type="evidence" value="ECO:0007669"/>
    <property type="project" value="InterPro"/>
</dbReference>
<evidence type="ECO:0000256" key="8">
    <source>
        <dbReference type="RuleBase" id="RU364100"/>
    </source>
</evidence>
<keyword evidence="7" id="KW-0456">Lyase</keyword>
<keyword evidence="4 8" id="KW-0378">Hydrolase</keyword>
<dbReference type="EC" id="3.4.-.-" evidence="8"/>
<dbReference type="Proteomes" id="UP000440513">
    <property type="component" value="Unassembled WGS sequence"/>
</dbReference>
<reference evidence="9 10" key="1">
    <citation type="submission" date="2019-08" db="EMBL/GenBank/DDBJ databases">
        <title>In-depth cultivation of the pig gut microbiome towards novel bacterial diversity and tailored functional studies.</title>
        <authorList>
            <person name="Wylensek D."/>
            <person name="Hitch T.C.A."/>
            <person name="Clavel T."/>
        </authorList>
    </citation>
    <scope>NUCLEOTIDE SEQUENCE [LARGE SCALE GENOMIC DNA]</scope>
    <source>
        <strain evidence="9 10">BSM-380-WT-5A</strain>
    </source>
</reference>
<dbReference type="InterPro" id="IPR036590">
    <property type="entry name" value="SRAP-like"/>
</dbReference>
<dbReference type="GO" id="GO:0003697">
    <property type="term" value="F:single-stranded DNA binding"/>
    <property type="evidence" value="ECO:0007669"/>
    <property type="project" value="InterPro"/>
</dbReference>
<dbReference type="PANTHER" id="PTHR13604:SF0">
    <property type="entry name" value="ABASIC SITE PROCESSING PROTEIN HMCES"/>
    <property type="match status" value="1"/>
</dbReference>
<dbReference type="SUPFAM" id="SSF143081">
    <property type="entry name" value="BB1717-like"/>
    <property type="match status" value="1"/>
</dbReference>
<comment type="similarity">
    <text evidence="1 8">Belongs to the SOS response-associated peptidase family.</text>
</comment>
<dbReference type="RefSeq" id="WP_154433041.1">
    <property type="nucleotide sequence ID" value="NZ_VUMS01000036.1"/>
</dbReference>
<accession>A0A7X2TN53</accession>
<dbReference type="GO" id="GO:0006508">
    <property type="term" value="P:proteolysis"/>
    <property type="evidence" value="ECO:0007669"/>
    <property type="project" value="UniProtKB-KW"/>
</dbReference>
<dbReference type="InterPro" id="IPR003738">
    <property type="entry name" value="SRAP"/>
</dbReference>
<evidence type="ECO:0000256" key="6">
    <source>
        <dbReference type="ARBA" id="ARBA00023125"/>
    </source>
</evidence>
<evidence type="ECO:0000256" key="3">
    <source>
        <dbReference type="ARBA" id="ARBA00022763"/>
    </source>
</evidence>
<gene>
    <name evidence="9" type="ORF">FYJ57_13450</name>
</gene>
<keyword evidence="2 8" id="KW-0645">Protease</keyword>
<dbReference type="Gene3D" id="3.90.1680.10">
    <property type="entry name" value="SOS response associated peptidase-like"/>
    <property type="match status" value="1"/>
</dbReference>
<keyword evidence="5" id="KW-0190">Covalent protein-DNA linkage</keyword>
<keyword evidence="3" id="KW-0227">DNA damage</keyword>
<proteinExistence type="inferred from homology"/>
<evidence type="ECO:0000313" key="9">
    <source>
        <dbReference type="EMBL" id="MST67690.1"/>
    </source>
</evidence>
<evidence type="ECO:0000256" key="1">
    <source>
        <dbReference type="ARBA" id="ARBA00008136"/>
    </source>
</evidence>
<dbReference type="PANTHER" id="PTHR13604">
    <property type="entry name" value="DC12-RELATED"/>
    <property type="match status" value="1"/>
</dbReference>
<comment type="caution">
    <text evidence="9">The sequence shown here is derived from an EMBL/GenBank/DDBJ whole genome shotgun (WGS) entry which is preliminary data.</text>
</comment>
<evidence type="ECO:0000256" key="2">
    <source>
        <dbReference type="ARBA" id="ARBA00022670"/>
    </source>
</evidence>
<evidence type="ECO:0000313" key="10">
    <source>
        <dbReference type="Proteomes" id="UP000440513"/>
    </source>
</evidence>